<evidence type="ECO:0000313" key="3">
    <source>
        <dbReference type="EMBL" id="KAH7268746.1"/>
    </source>
</evidence>
<evidence type="ECO:0000313" key="4">
    <source>
        <dbReference type="Proteomes" id="UP000736672"/>
    </source>
</evidence>
<feature type="region of interest" description="Disordered" evidence="1">
    <location>
        <begin position="44"/>
        <end position="175"/>
    </location>
</feature>
<dbReference type="Pfam" id="PF10373">
    <property type="entry name" value="EST1_DNA_bind"/>
    <property type="match status" value="1"/>
</dbReference>
<dbReference type="PROSITE" id="PS00028">
    <property type="entry name" value="ZINC_FINGER_C2H2_1"/>
    <property type="match status" value="1"/>
</dbReference>
<evidence type="ECO:0000256" key="1">
    <source>
        <dbReference type="SAM" id="MobiDB-lite"/>
    </source>
</evidence>
<protein>
    <recommendedName>
        <fullName evidence="2">C2H2-type domain-containing protein</fullName>
    </recommendedName>
</protein>
<feature type="domain" description="C2H2-type" evidence="2">
    <location>
        <begin position="29"/>
        <end position="49"/>
    </location>
</feature>
<dbReference type="OrthoDB" id="2017974at2759"/>
<reference evidence="3" key="1">
    <citation type="journal article" date="2021" name="Nat. Commun.">
        <title>Genetic determinants of endophytism in the Arabidopsis root mycobiome.</title>
        <authorList>
            <person name="Mesny F."/>
            <person name="Miyauchi S."/>
            <person name="Thiergart T."/>
            <person name="Pickel B."/>
            <person name="Atanasova L."/>
            <person name="Karlsson M."/>
            <person name="Huettel B."/>
            <person name="Barry K.W."/>
            <person name="Haridas S."/>
            <person name="Chen C."/>
            <person name="Bauer D."/>
            <person name="Andreopoulos W."/>
            <person name="Pangilinan J."/>
            <person name="LaButti K."/>
            <person name="Riley R."/>
            <person name="Lipzen A."/>
            <person name="Clum A."/>
            <person name="Drula E."/>
            <person name="Henrissat B."/>
            <person name="Kohler A."/>
            <person name="Grigoriev I.V."/>
            <person name="Martin F.M."/>
            <person name="Hacquard S."/>
        </authorList>
    </citation>
    <scope>NUCLEOTIDE SEQUENCE</scope>
    <source>
        <strain evidence="3">FSSC 5 MPI-SDFR-AT-0091</strain>
    </source>
</reference>
<dbReference type="Gene3D" id="1.25.40.10">
    <property type="entry name" value="Tetratricopeptide repeat domain"/>
    <property type="match status" value="1"/>
</dbReference>
<feature type="compositionally biased region" description="Basic and acidic residues" evidence="1">
    <location>
        <begin position="101"/>
        <end position="128"/>
    </location>
</feature>
<dbReference type="InterPro" id="IPR011990">
    <property type="entry name" value="TPR-like_helical_dom_sf"/>
</dbReference>
<dbReference type="FunFam" id="1.25.40.10:FF:000202">
    <property type="entry name" value="Unplaced genomic scaffold supercont1.7, whole genome shotgun sequence"/>
    <property type="match status" value="1"/>
</dbReference>
<dbReference type="AlphaFoldDB" id="A0A9P9R723"/>
<dbReference type="SUPFAM" id="SSF48452">
    <property type="entry name" value="TPR-like"/>
    <property type="match status" value="1"/>
</dbReference>
<dbReference type="InterPro" id="IPR045153">
    <property type="entry name" value="Est1/Ebs1-like"/>
</dbReference>
<dbReference type="InterPro" id="IPR013087">
    <property type="entry name" value="Znf_C2H2_type"/>
</dbReference>
<dbReference type="InterPro" id="IPR018834">
    <property type="entry name" value="DNA/RNA-bd_Est1-type"/>
</dbReference>
<gene>
    <name evidence="3" type="ORF">B0J15DRAFT_441874</name>
</gene>
<evidence type="ECO:0000259" key="2">
    <source>
        <dbReference type="PROSITE" id="PS00028"/>
    </source>
</evidence>
<dbReference type="EMBL" id="JAGTJS010000005">
    <property type="protein sequence ID" value="KAH7268746.1"/>
    <property type="molecule type" value="Genomic_DNA"/>
</dbReference>
<proteinExistence type="predicted"/>
<feature type="compositionally biased region" description="Low complexity" evidence="1">
    <location>
        <begin position="44"/>
        <end position="57"/>
    </location>
</feature>
<feature type="compositionally biased region" description="Polar residues" evidence="1">
    <location>
        <begin position="86"/>
        <end position="98"/>
    </location>
</feature>
<dbReference type="Proteomes" id="UP000736672">
    <property type="component" value="Unassembled WGS sequence"/>
</dbReference>
<dbReference type="PANTHER" id="PTHR15696">
    <property type="entry name" value="SMG-7 SUPPRESSOR WITH MORPHOLOGICAL EFFECT ON GENITALIA PROTEIN 7"/>
    <property type="match status" value="1"/>
</dbReference>
<sequence length="679" mass="77637">MDKITDKWQDYLERRFPQGEGGKPTIFKCPECSAELKDIEAWRQHIASHPQHQQSQSAKKINAFNQSAQAYAPLFPSKHQSPPPITNSHALASPSNNRSRAHNDSEQERPHQNTSERRLWTPDDDPRSKTPSNEAQHTSRQTQSRKRTTAAHQSSPQLRTDEDNTSVMIPQPETRPISQDQLVAEVKGIYAGLVMVETKCIEVDNAQSSNTKSQLNNDQWQALIALHRTLLHEHHDFFLASQHPSASPALRRLASKYAMPARMWRHGIHSFLELLRHRLPASLEHMLSFLYLAYSIVALLYETVPAFEDTWIECLGDLGRYRMAIEDNCIRDRETWTGVSRHWYSKASDKSPTTGRLYHHLAILARPNALQQLSYYTKSLCVLIPFPSARESIMTIFDPVLSRSPNRLAPIDAAFVRVHGILFSGKSKERLPESMDEFVEQLDSYIGRVTKRWLDAGYYIGISMGCSLLGYGAESNLLMRAMLQKPEDNDVAMDGSSVVEADPDETLQQALGFAVRIIETVMRRWGDTNTLPFLHTVLVFMNYMTRFPGAISYLEGAFPWKLTALMLNSLLVSCEAGYEVHSDFRRPERELPRPLPEDFAMRGLIYSEDYFPSDWFKNDKIDEDEKYFELGSMVEERKDRILTLGCKIAASGSWLIWDLETRQFSVLAKYDVELEDVPV</sequence>
<dbReference type="GO" id="GO:0042162">
    <property type="term" value="F:telomeric DNA binding"/>
    <property type="evidence" value="ECO:0007669"/>
    <property type="project" value="TreeGrafter"/>
</dbReference>
<dbReference type="GO" id="GO:0000184">
    <property type="term" value="P:nuclear-transcribed mRNA catabolic process, nonsense-mediated decay"/>
    <property type="evidence" value="ECO:0007669"/>
    <property type="project" value="TreeGrafter"/>
</dbReference>
<keyword evidence="4" id="KW-1185">Reference proteome</keyword>
<dbReference type="PANTHER" id="PTHR15696:SF0">
    <property type="entry name" value="TELOMERASE-BINDING PROTEIN EST1A"/>
    <property type="match status" value="1"/>
</dbReference>
<organism evidence="3 4">
    <name type="scientific">Fusarium solani</name>
    <name type="common">Filamentous fungus</name>
    <dbReference type="NCBI Taxonomy" id="169388"/>
    <lineage>
        <taxon>Eukaryota</taxon>
        <taxon>Fungi</taxon>
        <taxon>Dikarya</taxon>
        <taxon>Ascomycota</taxon>
        <taxon>Pezizomycotina</taxon>
        <taxon>Sordariomycetes</taxon>
        <taxon>Hypocreomycetidae</taxon>
        <taxon>Hypocreales</taxon>
        <taxon>Nectriaceae</taxon>
        <taxon>Fusarium</taxon>
        <taxon>Fusarium solani species complex</taxon>
    </lineage>
</organism>
<dbReference type="GO" id="GO:0070034">
    <property type="term" value="F:telomerase RNA binding"/>
    <property type="evidence" value="ECO:0007669"/>
    <property type="project" value="TreeGrafter"/>
</dbReference>
<name>A0A9P9R723_FUSSL</name>
<accession>A0A9P9R723</accession>
<comment type="caution">
    <text evidence="3">The sequence shown here is derived from an EMBL/GenBank/DDBJ whole genome shotgun (WGS) entry which is preliminary data.</text>
</comment>
<dbReference type="GO" id="GO:0005697">
    <property type="term" value="C:telomerase holoenzyme complex"/>
    <property type="evidence" value="ECO:0007669"/>
    <property type="project" value="TreeGrafter"/>
</dbReference>